<accession>A0ACC2ZYJ8</accession>
<reference evidence="1" key="1">
    <citation type="submission" date="2022-10" db="EMBL/GenBank/DDBJ databases">
        <title>Culturing micro-colonial fungi from biological soil crusts in the Mojave desert and describing Neophaeococcomyces mojavensis, and introducing the new genera and species Taxawa tesnikishii.</title>
        <authorList>
            <person name="Kurbessoian T."/>
            <person name="Stajich J.E."/>
        </authorList>
    </citation>
    <scope>NUCLEOTIDE SEQUENCE</scope>
    <source>
        <strain evidence="1">JES_112</strain>
    </source>
</reference>
<gene>
    <name evidence="1" type="ORF">H2198_008010</name>
</gene>
<proteinExistence type="predicted"/>
<sequence length="302" mass="31926">MSDIGSIDKYFDLDGKVALITGGSRGLGLHTATVFLKAGARKVIICARKAEGSQGIDQAVVKLNALANIKGIAVGLTANVAQEDGILKLVDEVKKTEQSLHILVANAGATYGGPFESTPDSFIAKVLDLNVRGVFNLVKMYGKRPALRILKEDSHLTCTPLLENAGTARDPARVIVVSSIAGTEVPHTGKNGTIIYSVSKAAAHHLTRNLAVELGPRNITVNTVAPGFFPSKLANGIIAELGGEEELRKENPRGRLGIAEDIAGAMLFLASPVANYMQVLLHGCSSSSFIPFIFLTTISERS</sequence>
<dbReference type="EMBL" id="JAPDRQ010000184">
    <property type="protein sequence ID" value="KAJ9652738.1"/>
    <property type="molecule type" value="Genomic_DNA"/>
</dbReference>
<organism evidence="1 2">
    <name type="scientific">Neophaeococcomyces mojaviensis</name>
    <dbReference type="NCBI Taxonomy" id="3383035"/>
    <lineage>
        <taxon>Eukaryota</taxon>
        <taxon>Fungi</taxon>
        <taxon>Dikarya</taxon>
        <taxon>Ascomycota</taxon>
        <taxon>Pezizomycotina</taxon>
        <taxon>Eurotiomycetes</taxon>
        <taxon>Chaetothyriomycetidae</taxon>
        <taxon>Chaetothyriales</taxon>
        <taxon>Chaetothyriales incertae sedis</taxon>
        <taxon>Neophaeococcomyces</taxon>
    </lineage>
</organism>
<comment type="caution">
    <text evidence="1">The sequence shown here is derived from an EMBL/GenBank/DDBJ whole genome shotgun (WGS) entry which is preliminary data.</text>
</comment>
<dbReference type="Proteomes" id="UP001172386">
    <property type="component" value="Unassembled WGS sequence"/>
</dbReference>
<evidence type="ECO:0000313" key="1">
    <source>
        <dbReference type="EMBL" id="KAJ9652738.1"/>
    </source>
</evidence>
<keyword evidence="2" id="KW-1185">Reference proteome</keyword>
<evidence type="ECO:0000313" key="2">
    <source>
        <dbReference type="Proteomes" id="UP001172386"/>
    </source>
</evidence>
<protein>
    <submittedName>
        <fullName evidence="1">Uncharacterized protein</fullName>
    </submittedName>
</protein>
<name>A0ACC2ZYJ8_9EURO</name>